<keyword evidence="2" id="KW-1003">Cell membrane</keyword>
<comment type="subcellular location">
    <subcellularLocation>
        <location evidence="1">Cell membrane</location>
        <topology evidence="1">Multi-pass membrane protein</topology>
    </subcellularLocation>
</comment>
<sequence>MTNVGSLATKPLFGLPLAELWFALLFFIFGMFLFLDGFDFGVGVLFATRTDDHEKEQLLAAVGPFWDGNEVWLVVFGGALFAAFPSVYANLFSRYYLLMFAILAALGLRGLAPEMYEEREDDRWRTLWGYSFVIGSTVTPFLLGLFVMNWLIGATGLITPVGVLGGLTVLVLTVVDGAAFLGLKTRGALRDDMRNRGVRAAVGYLGGVIITLGSIYVTEPALRSSFRSPLIVALVILTATLIGIYVVALRRNRYYAAFAATAALVFGLVALVATLLFPYVDRTAGLTIRDAIISTLPLNLMSIMTSVLLPIVLMYFVVLYSAFSGPIDTEETYR</sequence>
<dbReference type="GO" id="GO:0019646">
    <property type="term" value="P:aerobic electron transport chain"/>
    <property type="evidence" value="ECO:0007669"/>
    <property type="project" value="TreeGrafter"/>
</dbReference>
<keyword evidence="8" id="KW-1185">Reference proteome</keyword>
<gene>
    <name evidence="7" type="primary">cydB</name>
    <name evidence="7" type="ORF">C2R22_22525</name>
</gene>
<reference evidence="7 8" key="1">
    <citation type="submission" date="2018-01" db="EMBL/GenBank/DDBJ databases">
        <title>Complete genome sequence of Salinigranum rubrum GX10T, an extremely halophilic archaeon isolated from a marine solar saltern.</title>
        <authorList>
            <person name="Han S."/>
        </authorList>
    </citation>
    <scope>NUCLEOTIDE SEQUENCE [LARGE SCALE GENOMIC DNA]</scope>
    <source>
        <strain evidence="7 8">GX10</strain>
        <plasmid evidence="8">Plasmid unnamed2</plasmid>
    </source>
</reference>
<protein>
    <submittedName>
        <fullName evidence="7">Cytochrome d ubiquinol oxidase subunit II</fullName>
    </submittedName>
</protein>
<evidence type="ECO:0000256" key="6">
    <source>
        <dbReference type="SAM" id="Phobius"/>
    </source>
</evidence>
<proteinExistence type="predicted"/>
<dbReference type="GO" id="GO:0009055">
    <property type="term" value="F:electron transfer activity"/>
    <property type="evidence" value="ECO:0007669"/>
    <property type="project" value="TreeGrafter"/>
</dbReference>
<feature type="transmembrane region" description="Helical" evidence="6">
    <location>
        <begin position="132"/>
        <end position="152"/>
    </location>
</feature>
<organism evidence="7 8">
    <name type="scientific">Salinigranum rubrum</name>
    <dbReference type="NCBI Taxonomy" id="755307"/>
    <lineage>
        <taxon>Archaea</taxon>
        <taxon>Methanobacteriati</taxon>
        <taxon>Methanobacteriota</taxon>
        <taxon>Stenosarchaea group</taxon>
        <taxon>Halobacteria</taxon>
        <taxon>Halobacteriales</taxon>
        <taxon>Haloferacaceae</taxon>
        <taxon>Salinigranum</taxon>
    </lineage>
</organism>
<dbReference type="Proteomes" id="UP000236584">
    <property type="component" value="Plasmid unnamed2"/>
</dbReference>
<accession>A0A2I8VQY7</accession>
<feature type="transmembrane region" description="Helical" evidence="6">
    <location>
        <begin position="20"/>
        <end position="48"/>
    </location>
</feature>
<evidence type="ECO:0000256" key="2">
    <source>
        <dbReference type="ARBA" id="ARBA00022475"/>
    </source>
</evidence>
<evidence type="ECO:0000313" key="8">
    <source>
        <dbReference type="Proteomes" id="UP000236584"/>
    </source>
</evidence>
<dbReference type="KEGG" id="srub:C2R22_22525"/>
<dbReference type="NCBIfam" id="TIGR00203">
    <property type="entry name" value="cydB"/>
    <property type="match status" value="1"/>
</dbReference>
<dbReference type="InterPro" id="IPR003317">
    <property type="entry name" value="Cyt-d_oxidase_su2"/>
</dbReference>
<dbReference type="RefSeq" id="WP_103428019.1">
    <property type="nucleotide sequence ID" value="NZ_CP026311.1"/>
</dbReference>
<dbReference type="PANTHER" id="PTHR43141:SF4">
    <property type="entry name" value="CYTOCHROME BD2 SUBUNIT II"/>
    <property type="match status" value="1"/>
</dbReference>
<evidence type="ECO:0000256" key="1">
    <source>
        <dbReference type="ARBA" id="ARBA00004651"/>
    </source>
</evidence>
<evidence type="ECO:0000256" key="4">
    <source>
        <dbReference type="ARBA" id="ARBA00022989"/>
    </source>
</evidence>
<dbReference type="GeneID" id="35594931"/>
<dbReference type="Pfam" id="PF02322">
    <property type="entry name" value="Cyt_bd_oxida_II"/>
    <property type="match status" value="1"/>
</dbReference>
<feature type="transmembrane region" description="Helical" evidence="6">
    <location>
        <begin position="69"/>
        <end position="89"/>
    </location>
</feature>
<feature type="transmembrane region" description="Helical" evidence="6">
    <location>
        <begin position="158"/>
        <end position="181"/>
    </location>
</feature>
<evidence type="ECO:0000256" key="3">
    <source>
        <dbReference type="ARBA" id="ARBA00022692"/>
    </source>
</evidence>
<keyword evidence="4 6" id="KW-1133">Transmembrane helix</keyword>
<evidence type="ECO:0000313" key="7">
    <source>
        <dbReference type="EMBL" id="AUV84332.1"/>
    </source>
</evidence>
<feature type="transmembrane region" description="Helical" evidence="6">
    <location>
        <begin position="230"/>
        <end position="248"/>
    </location>
</feature>
<dbReference type="GO" id="GO:0070069">
    <property type="term" value="C:cytochrome complex"/>
    <property type="evidence" value="ECO:0007669"/>
    <property type="project" value="TreeGrafter"/>
</dbReference>
<geneLocation type="plasmid" evidence="7">
    <name>unnamed2</name>
</geneLocation>
<evidence type="ECO:0000256" key="5">
    <source>
        <dbReference type="ARBA" id="ARBA00023136"/>
    </source>
</evidence>
<keyword evidence="5 6" id="KW-0472">Membrane</keyword>
<keyword evidence="7" id="KW-0614">Plasmid</keyword>
<feature type="transmembrane region" description="Helical" evidence="6">
    <location>
        <begin position="255"/>
        <end position="280"/>
    </location>
</feature>
<dbReference type="EMBL" id="CP026311">
    <property type="protein sequence ID" value="AUV84332.1"/>
    <property type="molecule type" value="Genomic_DNA"/>
</dbReference>
<dbReference type="PANTHER" id="PTHR43141">
    <property type="entry name" value="CYTOCHROME BD2 SUBUNIT II"/>
    <property type="match status" value="1"/>
</dbReference>
<dbReference type="GO" id="GO:0005886">
    <property type="term" value="C:plasma membrane"/>
    <property type="evidence" value="ECO:0007669"/>
    <property type="project" value="UniProtKB-SubCell"/>
</dbReference>
<dbReference type="GO" id="GO:0016682">
    <property type="term" value="F:oxidoreductase activity, acting on diphenols and related substances as donors, oxygen as acceptor"/>
    <property type="evidence" value="ECO:0007669"/>
    <property type="project" value="TreeGrafter"/>
</dbReference>
<feature type="transmembrane region" description="Helical" evidence="6">
    <location>
        <begin position="300"/>
        <end position="323"/>
    </location>
</feature>
<keyword evidence="3 6" id="KW-0812">Transmembrane</keyword>
<dbReference type="OrthoDB" id="205826at2157"/>
<dbReference type="AlphaFoldDB" id="A0A2I8VQY7"/>
<feature type="transmembrane region" description="Helical" evidence="6">
    <location>
        <begin position="201"/>
        <end position="218"/>
    </location>
</feature>
<name>A0A2I8VQY7_9EURY</name>